<evidence type="ECO:0000256" key="10">
    <source>
        <dbReference type="SAM" id="MobiDB-lite"/>
    </source>
</evidence>
<feature type="compositionally biased region" description="Basic and acidic residues" evidence="10">
    <location>
        <begin position="261"/>
        <end position="271"/>
    </location>
</feature>
<dbReference type="AlphaFoldDB" id="A0AA36EXW1"/>
<comment type="subcellular location">
    <subcellularLocation>
        <location evidence="2">Chromosome</location>
    </subcellularLocation>
    <subcellularLocation>
        <location evidence="3">Cytoplasm</location>
    </subcellularLocation>
    <subcellularLocation>
        <location evidence="1">Nucleus</location>
    </subcellularLocation>
</comment>
<feature type="region of interest" description="Disordered" evidence="10">
    <location>
        <begin position="126"/>
        <end position="229"/>
    </location>
</feature>
<feature type="compositionally biased region" description="Acidic residues" evidence="10">
    <location>
        <begin position="509"/>
        <end position="529"/>
    </location>
</feature>
<feature type="region of interest" description="Disordered" evidence="10">
    <location>
        <begin position="261"/>
        <end position="305"/>
    </location>
</feature>
<evidence type="ECO:0000256" key="9">
    <source>
        <dbReference type="ARBA" id="ARBA00023242"/>
    </source>
</evidence>
<evidence type="ECO:0000259" key="11">
    <source>
        <dbReference type="Pfam" id="PF20920"/>
    </source>
</evidence>
<dbReference type="Gene3D" id="1.20.58.2170">
    <property type="match status" value="1"/>
</dbReference>
<evidence type="ECO:0000256" key="2">
    <source>
        <dbReference type="ARBA" id="ARBA00004286"/>
    </source>
</evidence>
<dbReference type="GO" id="GO:0005694">
    <property type="term" value="C:chromosome"/>
    <property type="evidence" value="ECO:0007669"/>
    <property type="project" value="UniProtKB-SubCell"/>
</dbReference>
<feature type="domain" description="Daxx histone-binding" evidence="11">
    <location>
        <begin position="413"/>
        <end position="499"/>
    </location>
</feature>
<feature type="compositionally biased region" description="Low complexity" evidence="10">
    <location>
        <begin position="702"/>
        <end position="721"/>
    </location>
</feature>
<dbReference type="GO" id="GO:0016605">
    <property type="term" value="C:PML body"/>
    <property type="evidence" value="ECO:0007669"/>
    <property type="project" value="TreeGrafter"/>
</dbReference>
<accession>A0AA36EXW1</accession>
<dbReference type="GO" id="GO:0005737">
    <property type="term" value="C:cytoplasm"/>
    <property type="evidence" value="ECO:0007669"/>
    <property type="project" value="UniProtKB-SubCell"/>
</dbReference>
<dbReference type="InterPro" id="IPR038298">
    <property type="entry name" value="Daxx_N_sf"/>
</dbReference>
<dbReference type="GO" id="GO:0050681">
    <property type="term" value="F:nuclear androgen receptor binding"/>
    <property type="evidence" value="ECO:0007669"/>
    <property type="project" value="TreeGrafter"/>
</dbReference>
<dbReference type="InterPro" id="IPR046426">
    <property type="entry name" value="DAXX_histone-bd_sf"/>
</dbReference>
<protein>
    <recommendedName>
        <fullName evidence="11">Daxx histone-binding domain-containing protein</fullName>
    </recommendedName>
</protein>
<keyword evidence="13" id="KW-1185">Reference proteome</keyword>
<evidence type="ECO:0000256" key="1">
    <source>
        <dbReference type="ARBA" id="ARBA00004123"/>
    </source>
</evidence>
<dbReference type="Proteomes" id="UP001162480">
    <property type="component" value="Chromosome 2"/>
</dbReference>
<dbReference type="GO" id="GO:0042981">
    <property type="term" value="P:regulation of apoptotic process"/>
    <property type="evidence" value="ECO:0007669"/>
    <property type="project" value="TreeGrafter"/>
</dbReference>
<keyword evidence="6" id="KW-0053">Apoptosis</keyword>
<dbReference type="EMBL" id="OX597815">
    <property type="protein sequence ID" value="CAI9717112.1"/>
    <property type="molecule type" value="Genomic_DNA"/>
</dbReference>
<dbReference type="CDD" id="cd13150">
    <property type="entry name" value="DAXX_histone_binding"/>
    <property type="match status" value="1"/>
</dbReference>
<dbReference type="PANTHER" id="PTHR12766">
    <property type="entry name" value="DEATH DOMAIN-ASSOCIATED PROTEIN 6 DAXX"/>
    <property type="match status" value="1"/>
</dbReference>
<feature type="region of interest" description="Disordered" evidence="10">
    <location>
        <begin position="500"/>
        <end position="529"/>
    </location>
</feature>
<proteinExistence type="predicted"/>
<feature type="compositionally biased region" description="Polar residues" evidence="10">
    <location>
        <begin position="213"/>
        <end position="229"/>
    </location>
</feature>
<gene>
    <name evidence="12" type="ORF">OCTVUL_1B021132</name>
</gene>
<evidence type="ECO:0000313" key="13">
    <source>
        <dbReference type="Proteomes" id="UP001162480"/>
    </source>
</evidence>
<feature type="compositionally biased region" description="Polar residues" evidence="10">
    <location>
        <begin position="280"/>
        <end position="293"/>
    </location>
</feature>
<sequence length="816" mass="92031">MSEVVFKKFLDFLEDHLEENKELISFVKKRYDECSDSFRFSKDFLELTADIQSKIEAEKHRIFVHLKNFLAELKSYRVTTAPNNKRKLVDDVCEGTNKKQCVYNSCSDLSSDSDFFKRNNTKQVNVDSSKKSEKIGREEKNEDSCGKEESISCEKDDQVSPIVEESLSNDSIQSDFKSSDSSDFPTYFSGEQNRKQKSPSVDLISLDSKSPCPASSSNHESASGVNKHTSSNTVLLDCKESSSLDVASDCALDFKAEDVDSDREKEAEESKQNCLDLVSPSPNTLEESASNLSETKEKKKKKGSERQIKRLEKLLDEIDKEIKAANEKELDLEEMETDDSAYLYEDRLQKKFVKVWEKLCELKNQDTKTGRPIERKFHYNGTRYTEVNKKIEKFINKKKIFPDYNDIKNIINHVNTEHKLYLGKTNVEDLAREAFTDVGNQLQERRHRDFILTFGNSQTEAYRVTTDPATYDKNLKKKLDENRKLAKSKLDDIISKYAQKQYDTNAQPEEVDENVLESSSEEEDEEDEIPELAEVMALDDDDEDDDITEIKTAKPSGSVSLQIPPTKDLKVQLEKLVIPTKVQNDINNISDSSASNSYSKTRSRQDRGCKMSAQSQKGKSSSQVLPLLPLHRVVKSNSDKSSDEKSKDASEKIVIDLDSSESEENGVSCSIPIDKVDTPTSTCKEQSLIPLRPRCAVGARNSNTSLSSSTTTSSSSSSGRMFVSSQSNMQLSMEVKTQVQQQQDFDGVSFKIASVASLAYSMNNRTSNSKYFTAQQTNYQSQNYQVTSGSSYGVRSGQKWPATAQSKEVIVLSDSD</sequence>
<keyword evidence="5" id="KW-0963">Cytoplasm</keyword>
<evidence type="ECO:0000256" key="6">
    <source>
        <dbReference type="ARBA" id="ARBA00022703"/>
    </source>
</evidence>
<keyword evidence="9" id="KW-0539">Nucleus</keyword>
<keyword evidence="8" id="KW-0143">Chaperone</keyword>
<keyword evidence="4" id="KW-0158">Chromosome</keyword>
<dbReference type="Pfam" id="PF20920">
    <property type="entry name" value="DAXX_hist_bd"/>
    <property type="match status" value="1"/>
</dbReference>
<dbReference type="InterPro" id="IPR046378">
    <property type="entry name" value="DAXX_histone-bd"/>
</dbReference>
<dbReference type="GO" id="GO:0003713">
    <property type="term" value="F:transcription coactivator activity"/>
    <property type="evidence" value="ECO:0007669"/>
    <property type="project" value="TreeGrafter"/>
</dbReference>
<reference evidence="12" key="1">
    <citation type="submission" date="2023-08" db="EMBL/GenBank/DDBJ databases">
        <authorList>
            <person name="Alioto T."/>
            <person name="Alioto T."/>
            <person name="Gomez Garrido J."/>
        </authorList>
    </citation>
    <scope>NUCLEOTIDE SEQUENCE</scope>
</reference>
<feature type="compositionally biased region" description="Low complexity" evidence="10">
    <location>
        <begin position="170"/>
        <end position="183"/>
    </location>
</feature>
<dbReference type="GO" id="GO:0003714">
    <property type="term" value="F:transcription corepressor activity"/>
    <property type="evidence" value="ECO:0007669"/>
    <property type="project" value="TreeGrafter"/>
</dbReference>
<evidence type="ECO:0000313" key="12">
    <source>
        <dbReference type="EMBL" id="CAI9717112.1"/>
    </source>
</evidence>
<evidence type="ECO:0000256" key="3">
    <source>
        <dbReference type="ARBA" id="ARBA00004496"/>
    </source>
</evidence>
<dbReference type="Gene3D" id="1.10.8.810">
    <property type="entry name" value="Daxx helical bundle domain"/>
    <property type="match status" value="1"/>
</dbReference>
<dbReference type="FunFam" id="1.20.58.2170:FF:000001">
    <property type="entry name" value="Death domain-associated protein 6"/>
    <property type="match status" value="1"/>
</dbReference>
<feature type="compositionally biased region" description="Basic and acidic residues" evidence="10">
    <location>
        <begin position="128"/>
        <end position="158"/>
    </location>
</feature>
<dbReference type="GO" id="GO:0006334">
    <property type="term" value="P:nucleosome assembly"/>
    <property type="evidence" value="ECO:0007669"/>
    <property type="project" value="TreeGrafter"/>
</dbReference>
<feature type="region of interest" description="Disordered" evidence="10">
    <location>
        <begin position="586"/>
        <end position="687"/>
    </location>
</feature>
<evidence type="ECO:0000256" key="8">
    <source>
        <dbReference type="ARBA" id="ARBA00023186"/>
    </source>
</evidence>
<evidence type="ECO:0000256" key="7">
    <source>
        <dbReference type="ARBA" id="ARBA00023054"/>
    </source>
</evidence>
<evidence type="ECO:0000256" key="5">
    <source>
        <dbReference type="ARBA" id="ARBA00022490"/>
    </source>
</evidence>
<feature type="compositionally biased region" description="Low complexity" evidence="10">
    <location>
        <begin position="586"/>
        <end position="599"/>
    </location>
</feature>
<dbReference type="PANTHER" id="PTHR12766:SF7">
    <property type="entry name" value="DEATH DOMAIN-ASSOCIATED PROTEIN 6"/>
    <property type="match status" value="1"/>
</dbReference>
<feature type="compositionally biased region" description="Low complexity" evidence="10">
    <location>
        <begin position="610"/>
        <end position="623"/>
    </location>
</feature>
<name>A0AA36EXW1_OCTVU</name>
<feature type="region of interest" description="Disordered" evidence="10">
    <location>
        <begin position="699"/>
        <end position="721"/>
    </location>
</feature>
<keyword evidence="7" id="KW-0175">Coiled coil</keyword>
<organism evidence="12 13">
    <name type="scientific">Octopus vulgaris</name>
    <name type="common">Common octopus</name>
    <dbReference type="NCBI Taxonomy" id="6645"/>
    <lineage>
        <taxon>Eukaryota</taxon>
        <taxon>Metazoa</taxon>
        <taxon>Spiralia</taxon>
        <taxon>Lophotrochozoa</taxon>
        <taxon>Mollusca</taxon>
        <taxon>Cephalopoda</taxon>
        <taxon>Coleoidea</taxon>
        <taxon>Octopodiformes</taxon>
        <taxon>Octopoda</taxon>
        <taxon>Incirrata</taxon>
        <taxon>Octopodidae</taxon>
        <taxon>Octopus</taxon>
    </lineage>
</organism>
<dbReference type="GO" id="GO:0006915">
    <property type="term" value="P:apoptotic process"/>
    <property type="evidence" value="ECO:0007669"/>
    <property type="project" value="UniProtKB-KW"/>
</dbReference>
<dbReference type="GO" id="GO:0042393">
    <property type="term" value="F:histone binding"/>
    <property type="evidence" value="ECO:0007669"/>
    <property type="project" value="InterPro"/>
</dbReference>
<evidence type="ECO:0000256" key="4">
    <source>
        <dbReference type="ARBA" id="ARBA00022454"/>
    </source>
</evidence>
<feature type="compositionally biased region" description="Basic and acidic residues" evidence="10">
    <location>
        <begin position="637"/>
        <end position="655"/>
    </location>
</feature>